<organism evidence="3 4">
    <name type="scientific">Plantactinospora alkalitolerans</name>
    <dbReference type="NCBI Taxonomy" id="2789879"/>
    <lineage>
        <taxon>Bacteria</taxon>
        <taxon>Bacillati</taxon>
        <taxon>Actinomycetota</taxon>
        <taxon>Actinomycetes</taxon>
        <taxon>Micromonosporales</taxon>
        <taxon>Micromonosporaceae</taxon>
        <taxon>Plantactinospora</taxon>
    </lineage>
</organism>
<dbReference type="SUPFAM" id="SSF51556">
    <property type="entry name" value="Metallo-dependent hydrolases"/>
    <property type="match status" value="1"/>
</dbReference>
<dbReference type="GO" id="GO:0050416">
    <property type="term" value="F:formimidoylglutamate deiminase activity"/>
    <property type="evidence" value="ECO:0007669"/>
    <property type="project" value="UniProtKB-EC"/>
</dbReference>
<keyword evidence="1 3" id="KW-0378">Hydrolase</keyword>
<dbReference type="SUPFAM" id="SSF51338">
    <property type="entry name" value="Composite domain of metallo-dependent hydrolases"/>
    <property type="match status" value="1"/>
</dbReference>
<dbReference type="InterPro" id="IPR006680">
    <property type="entry name" value="Amidohydro-rel"/>
</dbReference>
<comment type="caution">
    <text evidence="3">The sequence shown here is derived from an EMBL/GenBank/DDBJ whole genome shotgun (WGS) entry which is preliminary data.</text>
</comment>
<dbReference type="PANTHER" id="PTHR43794:SF11">
    <property type="entry name" value="AMIDOHYDROLASE-RELATED DOMAIN-CONTAINING PROTEIN"/>
    <property type="match status" value="1"/>
</dbReference>
<protein>
    <submittedName>
        <fullName evidence="3">Formimidoylglutamate deiminase</fullName>
        <ecNumber evidence="3">3.5.3.13</ecNumber>
    </submittedName>
</protein>
<dbReference type="Proteomes" id="UP000638560">
    <property type="component" value="Unassembled WGS sequence"/>
</dbReference>
<sequence>MSGTTRYHAEYAWLPGRPVPDADVLIELADGRFTGITTGVPVVPADAYRLSGLTLPGLANTHSHAFHRALRGRTGDAGGSFWTWRDRMYAVAGRLDPDSYLALARATYAEMALAGITCVGEFHYLHHGPDGRRYHDPNAMSAALVEAAAEAGIRITLLDTCYLTASVDGQPLTGPQLRFGDGDAGRWADRAGSFAPTLDNVRVGAAIHSVRAVPADQIPVVVDWADERGEPLHVHLSEQPAENEACLAYHGRTPTGLLADAGALGPETTAVHATHLTEADRTLLGGSGTGACLCPTTERDLADGIGPARPLVDAGCPVSLGSDSHAVIDLFEEARGVEAHERLRTLRRGHFTPAELLHAATGAGHAALGWTDAGTIAVGARADLVTVRLDSARTAGVPAAGALGAATAADVTDVLVDGRVVVRDGRHVTLDVPSALTDAIGAVVEP</sequence>
<feature type="domain" description="Amidohydrolase-related" evidence="2">
    <location>
        <begin position="55"/>
        <end position="421"/>
    </location>
</feature>
<dbReference type="InterPro" id="IPR032466">
    <property type="entry name" value="Metal_Hydrolase"/>
</dbReference>
<accession>A0ABS0H4L4</accession>
<reference evidence="3 4" key="1">
    <citation type="submission" date="2020-11" db="EMBL/GenBank/DDBJ databases">
        <title>A novel isolate from a Black sea contaminated sediment with potential to produce alkanes: Plantactinospora alkalitolerans sp. nov.</title>
        <authorList>
            <person name="Carro L."/>
            <person name="Veyisoglu A."/>
            <person name="Guven K."/>
            <person name="Schumann P."/>
            <person name="Klenk H.-P."/>
            <person name="Sahin N."/>
        </authorList>
    </citation>
    <scope>NUCLEOTIDE SEQUENCE [LARGE SCALE GENOMIC DNA]</scope>
    <source>
        <strain evidence="3 4">S1510</strain>
    </source>
</reference>
<name>A0ABS0H4L4_9ACTN</name>
<dbReference type="Gene3D" id="3.20.20.140">
    <property type="entry name" value="Metal-dependent hydrolases"/>
    <property type="match status" value="1"/>
</dbReference>
<keyword evidence="4" id="KW-1185">Reference proteome</keyword>
<dbReference type="InterPro" id="IPR010252">
    <property type="entry name" value="HutF"/>
</dbReference>
<dbReference type="NCBIfam" id="TIGR02022">
    <property type="entry name" value="hutF"/>
    <property type="match status" value="1"/>
</dbReference>
<evidence type="ECO:0000259" key="2">
    <source>
        <dbReference type="Pfam" id="PF01979"/>
    </source>
</evidence>
<dbReference type="Pfam" id="PF01979">
    <property type="entry name" value="Amidohydro_1"/>
    <property type="match status" value="1"/>
</dbReference>
<dbReference type="InterPro" id="IPR050287">
    <property type="entry name" value="MTA/SAH_deaminase"/>
</dbReference>
<dbReference type="EMBL" id="JADPUN010000268">
    <property type="protein sequence ID" value="MBF9133398.1"/>
    <property type="molecule type" value="Genomic_DNA"/>
</dbReference>
<evidence type="ECO:0000256" key="1">
    <source>
        <dbReference type="ARBA" id="ARBA00022801"/>
    </source>
</evidence>
<proteinExistence type="predicted"/>
<dbReference type="Gene3D" id="2.30.40.10">
    <property type="entry name" value="Urease, subunit C, domain 1"/>
    <property type="match status" value="1"/>
</dbReference>
<dbReference type="EC" id="3.5.3.13" evidence="3"/>
<dbReference type="PANTHER" id="PTHR43794">
    <property type="entry name" value="AMINOHYDROLASE SSNA-RELATED"/>
    <property type="match status" value="1"/>
</dbReference>
<evidence type="ECO:0000313" key="4">
    <source>
        <dbReference type="Proteomes" id="UP000638560"/>
    </source>
</evidence>
<dbReference type="InterPro" id="IPR011059">
    <property type="entry name" value="Metal-dep_hydrolase_composite"/>
</dbReference>
<gene>
    <name evidence="3" type="ORF">I0C86_31225</name>
</gene>
<dbReference type="NCBIfam" id="NF006681">
    <property type="entry name" value="PRK09229.1-2"/>
    <property type="match status" value="1"/>
</dbReference>
<evidence type="ECO:0000313" key="3">
    <source>
        <dbReference type="EMBL" id="MBF9133398.1"/>
    </source>
</evidence>